<dbReference type="OrthoDB" id="44151at2759"/>
<dbReference type="AlphaFoldDB" id="K0RRW1"/>
<evidence type="ECO:0000313" key="1">
    <source>
        <dbReference type="EMBL" id="EJK49427.1"/>
    </source>
</evidence>
<sequence>MLNHKGKGCNIAHRYNPYRSDRIDLTGHEIYASKSIEAGEELSTPYNRCEVCQEMYDWFGAPEMFANYVRHSKRSED</sequence>
<comment type="caution">
    <text evidence="1">The sequence shown here is derived from an EMBL/GenBank/DDBJ whole genome shotgun (WGS) entry which is preliminary data.</text>
</comment>
<evidence type="ECO:0000313" key="2">
    <source>
        <dbReference type="Proteomes" id="UP000266841"/>
    </source>
</evidence>
<reference evidence="1 2" key="1">
    <citation type="journal article" date="2012" name="Genome Biol.">
        <title>Genome and low-iron response of an oceanic diatom adapted to chronic iron limitation.</title>
        <authorList>
            <person name="Lommer M."/>
            <person name="Specht M."/>
            <person name="Roy A.S."/>
            <person name="Kraemer L."/>
            <person name="Andreson R."/>
            <person name="Gutowska M.A."/>
            <person name="Wolf J."/>
            <person name="Bergner S.V."/>
            <person name="Schilhabel M.B."/>
            <person name="Klostermeier U.C."/>
            <person name="Beiko R.G."/>
            <person name="Rosenstiel P."/>
            <person name="Hippler M."/>
            <person name="Laroche J."/>
        </authorList>
    </citation>
    <scope>NUCLEOTIDE SEQUENCE [LARGE SCALE GENOMIC DNA]</scope>
    <source>
        <strain evidence="1 2">CCMP1005</strain>
    </source>
</reference>
<name>K0RRW1_THAOC</name>
<dbReference type="Proteomes" id="UP000266841">
    <property type="component" value="Unassembled WGS sequence"/>
</dbReference>
<organism evidence="1 2">
    <name type="scientific">Thalassiosira oceanica</name>
    <name type="common">Marine diatom</name>
    <dbReference type="NCBI Taxonomy" id="159749"/>
    <lineage>
        <taxon>Eukaryota</taxon>
        <taxon>Sar</taxon>
        <taxon>Stramenopiles</taxon>
        <taxon>Ochrophyta</taxon>
        <taxon>Bacillariophyta</taxon>
        <taxon>Coscinodiscophyceae</taxon>
        <taxon>Thalassiosirophycidae</taxon>
        <taxon>Thalassiosirales</taxon>
        <taxon>Thalassiosiraceae</taxon>
        <taxon>Thalassiosira</taxon>
    </lineage>
</organism>
<accession>K0RRW1</accession>
<proteinExistence type="predicted"/>
<feature type="non-terminal residue" evidence="1">
    <location>
        <position position="1"/>
    </location>
</feature>
<dbReference type="EMBL" id="AGNL01044815">
    <property type="protein sequence ID" value="EJK49427.1"/>
    <property type="molecule type" value="Genomic_DNA"/>
</dbReference>
<protein>
    <recommendedName>
        <fullName evidence="3">SET domain-containing protein</fullName>
    </recommendedName>
</protein>
<keyword evidence="2" id="KW-1185">Reference proteome</keyword>
<gene>
    <name evidence="1" type="ORF">THAOC_31699</name>
</gene>
<evidence type="ECO:0008006" key="3">
    <source>
        <dbReference type="Google" id="ProtNLM"/>
    </source>
</evidence>